<dbReference type="GO" id="GO:0009307">
    <property type="term" value="P:DNA restriction-modification system"/>
    <property type="evidence" value="ECO:0007669"/>
    <property type="project" value="UniProtKB-KW"/>
</dbReference>
<keyword evidence="3" id="KW-0238">DNA-binding</keyword>
<dbReference type="AlphaFoldDB" id="A0A174TWT9"/>
<evidence type="ECO:0000256" key="3">
    <source>
        <dbReference type="ARBA" id="ARBA00023125"/>
    </source>
</evidence>
<protein>
    <submittedName>
        <fullName evidence="6">Restriction modification system DNA specificity domain-containing protein</fullName>
    </submittedName>
</protein>
<evidence type="ECO:0000256" key="1">
    <source>
        <dbReference type="ARBA" id="ARBA00010923"/>
    </source>
</evidence>
<dbReference type="InterPro" id="IPR052021">
    <property type="entry name" value="Type-I_RS_S_subunit"/>
</dbReference>
<evidence type="ECO:0000256" key="2">
    <source>
        <dbReference type="ARBA" id="ARBA00022747"/>
    </source>
</evidence>
<dbReference type="PANTHER" id="PTHR30408">
    <property type="entry name" value="TYPE-1 RESTRICTION ENZYME ECOKI SPECIFICITY PROTEIN"/>
    <property type="match status" value="1"/>
</dbReference>
<feature type="domain" description="Type I restriction modification DNA specificity" evidence="5">
    <location>
        <begin position="11"/>
        <end position="192"/>
    </location>
</feature>
<dbReference type="InterPro" id="IPR000055">
    <property type="entry name" value="Restrct_endonuc_typeI_TRD"/>
</dbReference>
<feature type="domain" description="Type I restriction modification DNA specificity" evidence="5">
    <location>
        <begin position="214"/>
        <end position="400"/>
    </location>
</feature>
<evidence type="ECO:0000259" key="5">
    <source>
        <dbReference type="Pfam" id="PF01420"/>
    </source>
</evidence>
<keyword evidence="4" id="KW-0175">Coiled coil</keyword>
<dbReference type="EMBL" id="CZBO01000003">
    <property type="protein sequence ID" value="CUQ12437.1"/>
    <property type="molecule type" value="Genomic_DNA"/>
</dbReference>
<reference evidence="6 7" key="1">
    <citation type="submission" date="2015-09" db="EMBL/GenBank/DDBJ databases">
        <authorList>
            <consortium name="Pathogen Informatics"/>
        </authorList>
    </citation>
    <scope>NUCLEOTIDE SEQUENCE [LARGE SCALE GENOMIC DNA]</scope>
    <source>
        <strain evidence="6 7">2789STDY5834956</strain>
    </source>
</reference>
<comment type="similarity">
    <text evidence="1">Belongs to the type-I restriction system S methylase family.</text>
</comment>
<feature type="coiled-coil region" evidence="4">
    <location>
        <begin position="384"/>
        <end position="411"/>
    </location>
</feature>
<dbReference type="PANTHER" id="PTHR30408:SF12">
    <property type="entry name" value="TYPE I RESTRICTION ENZYME MJAVIII SPECIFICITY SUBUNIT"/>
    <property type="match status" value="1"/>
</dbReference>
<keyword evidence="2" id="KW-0680">Restriction system</keyword>
<evidence type="ECO:0000313" key="6">
    <source>
        <dbReference type="EMBL" id="CUQ12437.1"/>
    </source>
</evidence>
<accession>A0A174TWT9</accession>
<dbReference type="GO" id="GO:0003677">
    <property type="term" value="F:DNA binding"/>
    <property type="evidence" value="ECO:0007669"/>
    <property type="project" value="UniProtKB-KW"/>
</dbReference>
<name>A0A174TWT9_9CLOT</name>
<gene>
    <name evidence="6" type="primary">hsdS</name>
    <name evidence="6" type="ORF">ERS852568_02007</name>
</gene>
<dbReference type="InterPro" id="IPR044946">
    <property type="entry name" value="Restrct_endonuc_typeI_TRD_sf"/>
</dbReference>
<evidence type="ECO:0000256" key="4">
    <source>
        <dbReference type="SAM" id="Coils"/>
    </source>
</evidence>
<dbReference type="Pfam" id="PF01420">
    <property type="entry name" value="Methylase_S"/>
    <property type="match status" value="2"/>
</dbReference>
<dbReference type="SUPFAM" id="SSF116734">
    <property type="entry name" value="DNA methylase specificity domain"/>
    <property type="match status" value="2"/>
</dbReference>
<sequence>MIIDVDQLDCWRMKKIPELLFFQEGPGVRNSQYTDKGIKLLNVANLQDGKLVLSNTDRYISEEEAYGRYKHFLVDDGDLIIASSGIKVEYFDKKMGFAEKSHLPLCMNTSTIRFKSLDIEELNIRYFAYFLKTNYFKKQIGRLITGSAQLNFGPSHLKQIYVIVPPLEIQLKIVDVLDKAKELIDKRKEQIEALDELVKSKFIEMFGDPINNPMKWEVKKMKDISSNIMSGNTPKGGEKVYVEKGIMFLRSQNVWKNKLILDDVAYIDEETHSKMKKSSLKYKDILMTKTGRINTENSSLGRAAMFLGEDDSANVNGHVYLIRLQNDIINEFVLYILTSKEYRGYIRSVCVGGIDKRQLNKEHIENFPIIFPPIEEQEKFVSYVKKVDKLKFKMEKSLKELEDNFNSLMQKAFKGELFNED</sequence>
<evidence type="ECO:0000313" key="7">
    <source>
        <dbReference type="Proteomes" id="UP000095563"/>
    </source>
</evidence>
<dbReference type="Proteomes" id="UP000095563">
    <property type="component" value="Unassembled WGS sequence"/>
</dbReference>
<dbReference type="Gene3D" id="3.90.220.20">
    <property type="entry name" value="DNA methylase specificity domains"/>
    <property type="match status" value="2"/>
</dbReference>
<dbReference type="RefSeq" id="WP_082201719.1">
    <property type="nucleotide sequence ID" value="NZ_CZBO01000003.1"/>
</dbReference>
<organism evidence="6 7">
    <name type="scientific">Clostridium baratii</name>
    <dbReference type="NCBI Taxonomy" id="1561"/>
    <lineage>
        <taxon>Bacteria</taxon>
        <taxon>Bacillati</taxon>
        <taxon>Bacillota</taxon>
        <taxon>Clostridia</taxon>
        <taxon>Eubacteriales</taxon>
        <taxon>Clostridiaceae</taxon>
        <taxon>Clostridium</taxon>
    </lineage>
</organism>
<proteinExistence type="inferred from homology"/>